<dbReference type="PROSITE" id="PS00678">
    <property type="entry name" value="WD_REPEATS_1"/>
    <property type="match status" value="1"/>
</dbReference>
<dbReference type="GO" id="GO:0030488">
    <property type="term" value="P:tRNA methylation"/>
    <property type="evidence" value="ECO:0007669"/>
    <property type="project" value="TreeGrafter"/>
</dbReference>
<dbReference type="InterPro" id="IPR051973">
    <property type="entry name" value="tRNA_Anticodon_Mtase-Reg"/>
</dbReference>
<dbReference type="SUPFAM" id="SSF50998">
    <property type="entry name" value="Quinoprotein alcohol dehydrogenase-like"/>
    <property type="match status" value="1"/>
</dbReference>
<dbReference type="GO" id="GO:0005737">
    <property type="term" value="C:cytoplasm"/>
    <property type="evidence" value="ECO:0007669"/>
    <property type="project" value="UniProtKB-SubCell"/>
</dbReference>
<dbReference type="InterPro" id="IPR015943">
    <property type="entry name" value="WD40/YVTN_repeat-like_dom_sf"/>
</dbReference>
<evidence type="ECO:0000256" key="4">
    <source>
        <dbReference type="ARBA" id="ARBA00022694"/>
    </source>
</evidence>
<protein>
    <submittedName>
        <fullName evidence="8">WD repeat protein</fullName>
    </submittedName>
</protein>
<evidence type="ECO:0000256" key="6">
    <source>
        <dbReference type="ARBA" id="ARBA00038255"/>
    </source>
</evidence>
<dbReference type="SMART" id="SM00320">
    <property type="entry name" value="WD40"/>
    <property type="match status" value="7"/>
</dbReference>
<dbReference type="InterPro" id="IPR001680">
    <property type="entry name" value="WD40_rpt"/>
</dbReference>
<dbReference type="Gene3D" id="2.130.10.10">
    <property type="entry name" value="YVTN repeat-like/Quinoprotein amine dehydrogenase"/>
    <property type="match status" value="4"/>
</dbReference>
<name>A0A317WXR0_9EURO</name>
<dbReference type="GeneID" id="37067398"/>
<dbReference type="SUPFAM" id="SSF50978">
    <property type="entry name" value="WD40 repeat-like"/>
    <property type="match status" value="1"/>
</dbReference>
<dbReference type="PANTHER" id="PTHR14344:SF3">
    <property type="entry name" value="WD REPEAT-CONTAINING PROTEIN 6"/>
    <property type="match status" value="1"/>
</dbReference>
<keyword evidence="3 7" id="KW-0853">WD repeat</keyword>
<evidence type="ECO:0000313" key="8">
    <source>
        <dbReference type="EMBL" id="PWY91216.1"/>
    </source>
</evidence>
<feature type="repeat" description="WD" evidence="7">
    <location>
        <begin position="217"/>
        <end position="267"/>
    </location>
</feature>
<evidence type="ECO:0000313" key="9">
    <source>
        <dbReference type="Proteomes" id="UP000247233"/>
    </source>
</evidence>
<dbReference type="AlphaFoldDB" id="A0A317WXR0"/>
<dbReference type="InterPro" id="IPR019775">
    <property type="entry name" value="WD40_repeat_CS"/>
</dbReference>
<proteinExistence type="inferred from homology"/>
<dbReference type="InterPro" id="IPR011047">
    <property type="entry name" value="Quinoprotein_ADH-like_sf"/>
</dbReference>
<keyword evidence="5" id="KW-0677">Repeat</keyword>
<keyword evidence="4" id="KW-0819">tRNA processing</keyword>
<sequence>MVPFQHIDICVPVTALKALVLRDVKVLLQAQGTYIRLIDEVSGRLLSELKTFKRNHVHGFVVLSQREQDAENAQTRLIAWGGQSVRAFDLLLSRNEAQKVPEASLVAASAEYQAPDWILAGCALGGDDVTQSAYVLTAHNAVFGLYLANGDQSKYKHAIHIRPLVAGVNTILYSADIVSLSESHLLFAAGTVFGEIIVWSCFLSDNGEATGSIHHFFTGHEGSIFGVRISPVIASLRGDQSGRLLASCSDDRTVRIWDISDCERTSRHDAPAYSTDGFELRSTGFGAVAPGNELGSESTIASAFGHLARIWGVHFLPLEHGPGKMSLLSRGEDATCILWDLTWDPSSQKPEFKLKEGLSIRKHTGKHVWSLDVRSTATGAVIYSGGADGAVKNFTIKEENGAFVLPNLENRIATSVDAQNPEPYLETSIKGFEFVSQDRFVAVTVRGEVQIGQIQSLNCGKQHIFKETVFVEEDLRSYSIIGSLPQKGVALLGNARGVIRCYSHNTKSLTRLVDTGKRPLGLYVLDYDPASPSGANLIFVAAYPKTEIADLFIVSMSEDAEPRVDKTTLNLPHGFVVTCASLIHDNKHLALGSVTGNFALYRVAREGSLEPVLPPVKLHGRDGLSFIAPLSSLYGEKGDLLPYFLTCGRNGTYGVHELVISDGVEPSVAFRTLHFSSLAFNCEIQGAYIDSVTQDLMIYGFQPMDFVLWNESAQTEVARHKCNGGRRAWAFQPSQKKPWAGSFLWIQSSFHALEIEPDASRTLRSGSHGREVKAMCSEDTNVRIFAPSEPQSESRWGAFKCLRLLREHHTGLQNVGWSKDGKFIFTSGGYEQFFVWRTQSIPRFGLGTMLDGSCPKSDPNSDLRVTSFDVLEVDGEQAENGFLLCLTYSNSTINIFHYSSSSAIDQGIFTLLASGTYMSNCLTQAQFMLKGESLSLITASTDGYFTLWDLTSVLEPFYTMSTPLRLKHPITGESITPGSISCENRYLIHWNSIKSLELADLSEKLSLIVAGGDDNAITATLLDTSVETDAAACTITIPDAHAACITATKIIKQSPNPSDGTARFAVASSGNDHQVKIWWIDIDTRKDGQDRIQISKAAERYSCVADISSLDIVHDESGASKLIVCGAGMEMMSLRL</sequence>
<reference evidence="8 9" key="1">
    <citation type="submission" date="2016-12" db="EMBL/GenBank/DDBJ databases">
        <title>The genomes of Aspergillus section Nigri reveals drivers in fungal speciation.</title>
        <authorList>
            <consortium name="DOE Joint Genome Institute"/>
            <person name="Vesth T.C."/>
            <person name="Nybo J."/>
            <person name="Theobald S."/>
            <person name="Brandl J."/>
            <person name="Frisvad J.C."/>
            <person name="Nielsen K.F."/>
            <person name="Lyhne E.K."/>
            <person name="Kogle M.E."/>
            <person name="Kuo A."/>
            <person name="Riley R."/>
            <person name="Clum A."/>
            <person name="Nolan M."/>
            <person name="Lipzen A."/>
            <person name="Salamov A."/>
            <person name="Henrissat B."/>
            <person name="Wiebenga A."/>
            <person name="De Vries R.P."/>
            <person name="Grigoriev I.V."/>
            <person name="Mortensen U.H."/>
            <person name="Andersen M.R."/>
            <person name="Baker S.E."/>
        </authorList>
    </citation>
    <scope>NUCLEOTIDE SEQUENCE [LARGE SCALE GENOMIC DNA]</scope>
    <source>
        <strain evidence="8 9">CBS 117.55</strain>
    </source>
</reference>
<dbReference type="OrthoDB" id="5594999at2759"/>
<comment type="caution">
    <text evidence="8">The sequence shown here is derived from an EMBL/GenBank/DDBJ whole genome shotgun (WGS) entry which is preliminary data.</text>
</comment>
<dbReference type="RefSeq" id="XP_025403659.1">
    <property type="nucleotide sequence ID" value="XM_025545161.1"/>
</dbReference>
<comment type="similarity">
    <text evidence="6">Belongs to the WD repeat WDR6 family.</text>
</comment>
<accession>A0A317WXR0</accession>
<dbReference type="InterPro" id="IPR036322">
    <property type="entry name" value="WD40_repeat_dom_sf"/>
</dbReference>
<keyword evidence="9" id="KW-1185">Reference proteome</keyword>
<evidence type="ECO:0000256" key="7">
    <source>
        <dbReference type="PROSITE-ProRule" id="PRU00221"/>
    </source>
</evidence>
<comment type="subcellular location">
    <subcellularLocation>
        <location evidence="1">Cytoplasm</location>
    </subcellularLocation>
</comment>
<gene>
    <name evidence="8" type="ORF">BO70DRAFT_376951</name>
</gene>
<evidence type="ECO:0000256" key="1">
    <source>
        <dbReference type="ARBA" id="ARBA00004496"/>
    </source>
</evidence>
<evidence type="ECO:0000256" key="5">
    <source>
        <dbReference type="ARBA" id="ARBA00022737"/>
    </source>
</evidence>
<dbReference type="VEuPathDB" id="FungiDB:BO70DRAFT_376951"/>
<evidence type="ECO:0000256" key="3">
    <source>
        <dbReference type="ARBA" id="ARBA00022574"/>
    </source>
</evidence>
<dbReference type="Proteomes" id="UP000247233">
    <property type="component" value="Unassembled WGS sequence"/>
</dbReference>
<dbReference type="PROSITE" id="PS50294">
    <property type="entry name" value="WD_REPEATS_REGION"/>
    <property type="match status" value="1"/>
</dbReference>
<dbReference type="PANTHER" id="PTHR14344">
    <property type="entry name" value="WD REPEAT PROTEIN"/>
    <property type="match status" value="1"/>
</dbReference>
<dbReference type="Pfam" id="PF00400">
    <property type="entry name" value="WD40"/>
    <property type="match status" value="1"/>
</dbReference>
<dbReference type="PROSITE" id="PS50082">
    <property type="entry name" value="WD_REPEATS_2"/>
    <property type="match status" value="1"/>
</dbReference>
<evidence type="ECO:0000256" key="2">
    <source>
        <dbReference type="ARBA" id="ARBA00022490"/>
    </source>
</evidence>
<organism evidence="8 9">
    <name type="scientific">Aspergillus heteromorphus CBS 117.55</name>
    <dbReference type="NCBI Taxonomy" id="1448321"/>
    <lineage>
        <taxon>Eukaryota</taxon>
        <taxon>Fungi</taxon>
        <taxon>Dikarya</taxon>
        <taxon>Ascomycota</taxon>
        <taxon>Pezizomycotina</taxon>
        <taxon>Eurotiomycetes</taxon>
        <taxon>Eurotiomycetidae</taxon>
        <taxon>Eurotiales</taxon>
        <taxon>Aspergillaceae</taxon>
        <taxon>Aspergillus</taxon>
        <taxon>Aspergillus subgen. Circumdati</taxon>
    </lineage>
</organism>
<dbReference type="STRING" id="1448321.A0A317WXR0"/>
<dbReference type="EMBL" id="MSFL01000002">
    <property type="protein sequence ID" value="PWY91216.1"/>
    <property type="molecule type" value="Genomic_DNA"/>
</dbReference>
<keyword evidence="2" id="KW-0963">Cytoplasm</keyword>